<evidence type="ECO:0000313" key="2">
    <source>
        <dbReference type="EMBL" id="MEI9402305.1"/>
    </source>
</evidence>
<evidence type="ECO:0000313" key="3">
    <source>
        <dbReference type="Proteomes" id="UP001366503"/>
    </source>
</evidence>
<accession>A0ABU8K9E7</accession>
<dbReference type="Pfam" id="PF26079">
    <property type="entry name" value="Baseplate_J_C"/>
    <property type="match status" value="1"/>
</dbReference>
<dbReference type="InterPro" id="IPR058530">
    <property type="entry name" value="Baseplate_J-like_C"/>
</dbReference>
<organism evidence="2 3">
    <name type="scientific">Mesorhizobium argentiipisi</name>
    <dbReference type="NCBI Taxonomy" id="3015175"/>
    <lineage>
        <taxon>Bacteria</taxon>
        <taxon>Pseudomonadati</taxon>
        <taxon>Pseudomonadota</taxon>
        <taxon>Alphaproteobacteria</taxon>
        <taxon>Hyphomicrobiales</taxon>
        <taxon>Phyllobacteriaceae</taxon>
        <taxon>Mesorhizobium</taxon>
    </lineage>
</organism>
<feature type="domain" description="Baseplate J-like C-terminal" evidence="1">
    <location>
        <begin position="208"/>
        <end position="276"/>
    </location>
</feature>
<protein>
    <submittedName>
        <fullName evidence="2">Baseplate J/gp47 family protein</fullName>
    </submittedName>
</protein>
<evidence type="ECO:0000259" key="1">
    <source>
        <dbReference type="Pfam" id="PF26079"/>
    </source>
</evidence>
<dbReference type="EMBL" id="JAPYKO010000004">
    <property type="protein sequence ID" value="MEI9402305.1"/>
    <property type="molecule type" value="Genomic_DNA"/>
</dbReference>
<name>A0ABU8K9E7_9HYPH</name>
<reference evidence="2 3" key="1">
    <citation type="submission" date="2022-12" db="EMBL/GenBank/DDBJ databases">
        <authorList>
            <person name="Muema E."/>
        </authorList>
    </citation>
    <scope>NUCLEOTIDE SEQUENCE [LARGE SCALE GENOMIC DNA]</scope>
    <source>
        <strain evidence="3">1330</strain>
    </source>
</reference>
<gene>
    <name evidence="2" type="ORF">O7A05_09025</name>
</gene>
<comment type="caution">
    <text evidence="2">The sequence shown here is derived from an EMBL/GenBank/DDBJ whole genome shotgun (WGS) entry which is preliminary data.</text>
</comment>
<dbReference type="RefSeq" id="WP_337092637.1">
    <property type="nucleotide sequence ID" value="NZ_JAPYKO010000004.1"/>
</dbReference>
<dbReference type="PIRSF" id="PIRSF020481">
    <property type="entry name" value="BAP"/>
    <property type="match status" value="1"/>
</dbReference>
<proteinExistence type="predicted"/>
<dbReference type="Proteomes" id="UP001366503">
    <property type="component" value="Unassembled WGS sequence"/>
</dbReference>
<keyword evidence="3" id="KW-1185">Reference proteome</keyword>
<dbReference type="InterPro" id="IPR014507">
    <property type="entry name" value="Baseplate_assembly_J_pred"/>
</dbReference>
<sequence length="282" mass="30026">MTQAQYTLEGLPVPAVIATLSYEEIRQATINKLVALDPDYSALLESDPAIKVIEASSYQDLVLRERVNDAAKANLLFFAAGSDLDHLAAFYDVLRLVGETDAALRSRTILAIQGRSTGGPEERYKFLARTADVRVKDVAVYQVDGGPKLRVALLSLVNGGVPDAPMLAAVTAAVTAPDARSINDVIEVVSATQAPQNIVLNVWLLPNAPAAILDSMETLIRSAFFDEGGIGFDLNPSWISARVHIPGVARVEVVTPAAPVIENDNQAATLGTVTVNLAGRSR</sequence>